<protein>
    <submittedName>
        <fullName evidence="1">Uncharacterized protein</fullName>
    </submittedName>
</protein>
<evidence type="ECO:0000313" key="2">
    <source>
        <dbReference type="Proteomes" id="UP000886501"/>
    </source>
</evidence>
<dbReference type="Proteomes" id="UP000886501">
    <property type="component" value="Unassembled WGS sequence"/>
</dbReference>
<evidence type="ECO:0000313" key="1">
    <source>
        <dbReference type="EMBL" id="KAF9643350.1"/>
    </source>
</evidence>
<gene>
    <name evidence="1" type="ORF">BDM02DRAFT_3191785</name>
</gene>
<reference evidence="1" key="2">
    <citation type="journal article" date="2020" name="Nat. Commun.">
        <title>Large-scale genome sequencing of mycorrhizal fungi provides insights into the early evolution of symbiotic traits.</title>
        <authorList>
            <person name="Miyauchi S."/>
            <person name="Kiss E."/>
            <person name="Kuo A."/>
            <person name="Drula E."/>
            <person name="Kohler A."/>
            <person name="Sanchez-Garcia M."/>
            <person name="Morin E."/>
            <person name="Andreopoulos B."/>
            <person name="Barry K.W."/>
            <person name="Bonito G."/>
            <person name="Buee M."/>
            <person name="Carver A."/>
            <person name="Chen C."/>
            <person name="Cichocki N."/>
            <person name="Clum A."/>
            <person name="Culley D."/>
            <person name="Crous P.W."/>
            <person name="Fauchery L."/>
            <person name="Girlanda M."/>
            <person name="Hayes R.D."/>
            <person name="Keri Z."/>
            <person name="LaButti K."/>
            <person name="Lipzen A."/>
            <person name="Lombard V."/>
            <person name="Magnuson J."/>
            <person name="Maillard F."/>
            <person name="Murat C."/>
            <person name="Nolan M."/>
            <person name="Ohm R.A."/>
            <person name="Pangilinan J."/>
            <person name="Pereira M.F."/>
            <person name="Perotto S."/>
            <person name="Peter M."/>
            <person name="Pfister S."/>
            <person name="Riley R."/>
            <person name="Sitrit Y."/>
            <person name="Stielow J.B."/>
            <person name="Szollosi G."/>
            <person name="Zifcakova L."/>
            <person name="Stursova M."/>
            <person name="Spatafora J.W."/>
            <person name="Tedersoo L."/>
            <person name="Vaario L.M."/>
            <person name="Yamada A."/>
            <person name="Yan M."/>
            <person name="Wang P."/>
            <person name="Xu J."/>
            <person name="Bruns T."/>
            <person name="Baldrian P."/>
            <person name="Vilgalys R."/>
            <person name="Dunand C."/>
            <person name="Henrissat B."/>
            <person name="Grigoriev I.V."/>
            <person name="Hibbett D."/>
            <person name="Nagy L.G."/>
            <person name="Martin F.M."/>
        </authorList>
    </citation>
    <scope>NUCLEOTIDE SEQUENCE</scope>
    <source>
        <strain evidence="1">P2</strain>
    </source>
</reference>
<organism evidence="1 2">
    <name type="scientific">Thelephora ganbajun</name>
    <name type="common">Ganba fungus</name>
    <dbReference type="NCBI Taxonomy" id="370292"/>
    <lineage>
        <taxon>Eukaryota</taxon>
        <taxon>Fungi</taxon>
        <taxon>Dikarya</taxon>
        <taxon>Basidiomycota</taxon>
        <taxon>Agaricomycotina</taxon>
        <taxon>Agaricomycetes</taxon>
        <taxon>Thelephorales</taxon>
        <taxon>Thelephoraceae</taxon>
        <taxon>Thelephora</taxon>
    </lineage>
</organism>
<name>A0ACB6Z1T6_THEGA</name>
<sequence>MSDVTSPNLDSSSMTASNPGNSANRSGRAPTDALDNDGRGSGGGISGDSAHTGSAVDEPINCTGIANAAVNQASQTVFVNVCPSNPSARPHSLKLTFRDTPESEFLYVNIIVSWRYAIYISGLFFVLVWATYIVGAAFVCLVNDVDNHYECYSYCHSTQF</sequence>
<comment type="caution">
    <text evidence="1">The sequence shown here is derived from an EMBL/GenBank/DDBJ whole genome shotgun (WGS) entry which is preliminary data.</text>
</comment>
<accession>A0ACB6Z1T6</accession>
<proteinExistence type="predicted"/>
<dbReference type="EMBL" id="MU118238">
    <property type="protein sequence ID" value="KAF9643350.1"/>
    <property type="molecule type" value="Genomic_DNA"/>
</dbReference>
<keyword evidence="2" id="KW-1185">Reference proteome</keyword>
<reference evidence="1" key="1">
    <citation type="submission" date="2019-10" db="EMBL/GenBank/DDBJ databases">
        <authorList>
            <consortium name="DOE Joint Genome Institute"/>
            <person name="Kuo A."/>
            <person name="Miyauchi S."/>
            <person name="Kiss E."/>
            <person name="Drula E."/>
            <person name="Kohler A."/>
            <person name="Sanchez-Garcia M."/>
            <person name="Andreopoulos B."/>
            <person name="Barry K.W."/>
            <person name="Bonito G."/>
            <person name="Buee M."/>
            <person name="Carver A."/>
            <person name="Chen C."/>
            <person name="Cichocki N."/>
            <person name="Clum A."/>
            <person name="Culley D."/>
            <person name="Crous P.W."/>
            <person name="Fauchery L."/>
            <person name="Girlanda M."/>
            <person name="Hayes R."/>
            <person name="Keri Z."/>
            <person name="Labutti K."/>
            <person name="Lipzen A."/>
            <person name="Lombard V."/>
            <person name="Magnuson J."/>
            <person name="Maillard F."/>
            <person name="Morin E."/>
            <person name="Murat C."/>
            <person name="Nolan M."/>
            <person name="Ohm R."/>
            <person name="Pangilinan J."/>
            <person name="Pereira M."/>
            <person name="Perotto S."/>
            <person name="Peter M."/>
            <person name="Riley R."/>
            <person name="Sitrit Y."/>
            <person name="Stielow B."/>
            <person name="Szollosi G."/>
            <person name="Zifcakova L."/>
            <person name="Stursova M."/>
            <person name="Spatafora J.W."/>
            <person name="Tedersoo L."/>
            <person name="Vaario L.-M."/>
            <person name="Yamada A."/>
            <person name="Yan M."/>
            <person name="Wang P."/>
            <person name="Xu J."/>
            <person name="Bruns T."/>
            <person name="Baldrian P."/>
            <person name="Vilgalys R."/>
            <person name="Henrissat B."/>
            <person name="Grigoriev I.V."/>
            <person name="Hibbett D."/>
            <person name="Nagy L.G."/>
            <person name="Martin F.M."/>
        </authorList>
    </citation>
    <scope>NUCLEOTIDE SEQUENCE</scope>
    <source>
        <strain evidence="1">P2</strain>
    </source>
</reference>